<dbReference type="EMBL" id="JAQQWM010000001">
    <property type="protein sequence ID" value="KAK8081392.1"/>
    <property type="molecule type" value="Genomic_DNA"/>
</dbReference>
<dbReference type="Pfam" id="PF07859">
    <property type="entry name" value="Abhydrolase_3"/>
    <property type="match status" value="1"/>
</dbReference>
<dbReference type="InterPro" id="IPR050300">
    <property type="entry name" value="GDXG_lipolytic_enzyme"/>
</dbReference>
<keyword evidence="5" id="KW-1185">Reference proteome</keyword>
<dbReference type="SUPFAM" id="SSF53474">
    <property type="entry name" value="alpha/beta-Hydrolases"/>
    <property type="match status" value="1"/>
</dbReference>
<dbReference type="PANTHER" id="PTHR48081:SF8">
    <property type="entry name" value="ALPHA_BETA HYDROLASE FOLD-3 DOMAIN-CONTAINING PROTEIN-RELATED"/>
    <property type="match status" value="1"/>
</dbReference>
<dbReference type="PANTHER" id="PTHR48081">
    <property type="entry name" value="AB HYDROLASE SUPERFAMILY PROTEIN C4A8.06C"/>
    <property type="match status" value="1"/>
</dbReference>
<organism evidence="4 5">
    <name type="scientific">Apiospora saccharicola</name>
    <dbReference type="NCBI Taxonomy" id="335842"/>
    <lineage>
        <taxon>Eukaryota</taxon>
        <taxon>Fungi</taxon>
        <taxon>Dikarya</taxon>
        <taxon>Ascomycota</taxon>
        <taxon>Pezizomycotina</taxon>
        <taxon>Sordariomycetes</taxon>
        <taxon>Xylariomycetidae</taxon>
        <taxon>Amphisphaeriales</taxon>
        <taxon>Apiosporaceae</taxon>
        <taxon>Apiospora</taxon>
    </lineage>
</organism>
<sequence length="362" mass="39665">MAERPSYVHADYWRLLGGQVPEPPKAPETDLKTLRNNMNAVMQAASDTFPFPTGMKITSYTATSSIDGHPVPITRFVPLAVQQQQQQSKDDTSTTTPKQRAIIYAFGGGLVAGTVSIFHNTIAHFAEQTGTQVFGPDYRLAPEHPYPAAFHDVYTTVLWLQQQTQAAAAEEEFGEIDPARIILFGQSAGGNLAAAAALEARDQKRNPPLAGLVLQYPMLDDRTTTDINPEKDPRAPLMTWQPGSNAVVWDAYLHGDPTNDEQERGKPRSSSAVVPYTAAPGRAATDDDNNLLHDLPPTHLGVGDLDLFRDETARFAAGLEKQGVEVQLNIYPGVPHGFDGNPAFASLREEMWGDMARFVRRF</sequence>
<keyword evidence="1" id="KW-0378">Hydrolase</keyword>
<evidence type="ECO:0000256" key="1">
    <source>
        <dbReference type="ARBA" id="ARBA00022801"/>
    </source>
</evidence>
<comment type="caution">
    <text evidence="4">The sequence shown here is derived from an EMBL/GenBank/DDBJ whole genome shotgun (WGS) entry which is preliminary data.</text>
</comment>
<evidence type="ECO:0000259" key="3">
    <source>
        <dbReference type="Pfam" id="PF07859"/>
    </source>
</evidence>
<feature type="region of interest" description="Disordered" evidence="2">
    <location>
        <begin position="255"/>
        <end position="274"/>
    </location>
</feature>
<protein>
    <recommendedName>
        <fullName evidence="3">Alpha/beta hydrolase fold-3 domain-containing protein</fullName>
    </recommendedName>
</protein>
<proteinExistence type="predicted"/>
<dbReference type="Proteomes" id="UP001446871">
    <property type="component" value="Unassembled WGS sequence"/>
</dbReference>
<accession>A0ABR1WCZ9</accession>
<feature type="domain" description="Alpha/beta hydrolase fold-3" evidence="3">
    <location>
        <begin position="102"/>
        <end position="338"/>
    </location>
</feature>
<dbReference type="Gene3D" id="3.40.50.1820">
    <property type="entry name" value="alpha/beta hydrolase"/>
    <property type="match status" value="1"/>
</dbReference>
<gene>
    <name evidence="4" type="ORF">PG996_000173</name>
</gene>
<evidence type="ECO:0000256" key="2">
    <source>
        <dbReference type="SAM" id="MobiDB-lite"/>
    </source>
</evidence>
<evidence type="ECO:0000313" key="4">
    <source>
        <dbReference type="EMBL" id="KAK8081392.1"/>
    </source>
</evidence>
<evidence type="ECO:0000313" key="5">
    <source>
        <dbReference type="Proteomes" id="UP001446871"/>
    </source>
</evidence>
<dbReference type="InterPro" id="IPR013094">
    <property type="entry name" value="AB_hydrolase_3"/>
</dbReference>
<name>A0ABR1WCZ9_9PEZI</name>
<dbReference type="InterPro" id="IPR029058">
    <property type="entry name" value="AB_hydrolase_fold"/>
</dbReference>
<reference evidence="4 5" key="1">
    <citation type="submission" date="2023-01" db="EMBL/GenBank/DDBJ databases">
        <title>Analysis of 21 Apiospora genomes using comparative genomics revels a genus with tremendous synthesis potential of carbohydrate active enzymes and secondary metabolites.</title>
        <authorList>
            <person name="Sorensen T."/>
        </authorList>
    </citation>
    <scope>NUCLEOTIDE SEQUENCE [LARGE SCALE GENOMIC DNA]</scope>
    <source>
        <strain evidence="4 5">CBS 83171</strain>
    </source>
</reference>